<dbReference type="RefSeq" id="WP_012718739.1">
    <property type="nucleotide sequence ID" value="NC_012632.1"/>
</dbReference>
<dbReference type="Proteomes" id="UP000002307">
    <property type="component" value="Chromosome"/>
</dbReference>
<dbReference type="GeneID" id="7813431"/>
<sequence length="105" mass="11948">MNLDLEVEGVTVKFKIDSGFDGECLVSYDIFRSLPGEELEGPPVRLSDGNMYATMMKMVKIKFLGKEIYVICIANSFINKNLIGEKLLERLQIILDYKNLQVKDP</sequence>
<evidence type="ECO:0000313" key="2">
    <source>
        <dbReference type="Proteomes" id="UP000002307"/>
    </source>
</evidence>
<proteinExistence type="predicted"/>
<dbReference type="AlphaFoldDB" id="C3N4R0"/>
<dbReference type="NCBIfam" id="TIGR03698">
    <property type="entry name" value="clan_AA_DTGF"/>
    <property type="match status" value="1"/>
</dbReference>
<dbReference type="HOGENOM" id="CLU_176719_0_0_2"/>
<dbReference type="InterPro" id="IPR022274">
    <property type="entry name" value="Peptidase_asp_AF0612"/>
</dbReference>
<dbReference type="EMBL" id="CP001401">
    <property type="protein sequence ID" value="ACP54985.1"/>
    <property type="molecule type" value="Genomic_DNA"/>
</dbReference>
<protein>
    <recommendedName>
        <fullName evidence="3">Clan AA aspartic protease</fullName>
    </recommendedName>
</protein>
<reference evidence="1 2" key="1">
    <citation type="journal article" date="2009" name="Proc. Natl. Acad. Sci. U.S.A.">
        <title>Biogeography of the Sulfolobus islandicus pan-genome.</title>
        <authorList>
            <person name="Reno M.L."/>
            <person name="Held N.L."/>
            <person name="Fields C.J."/>
            <person name="Burke P.V."/>
            <person name="Whitaker R.J."/>
        </authorList>
    </citation>
    <scope>NUCLEOTIDE SEQUENCE [LARGE SCALE GENOMIC DNA]</scope>
    <source>
        <strain evidence="1 2">M.16.27</strain>
    </source>
</reference>
<accession>C3N4R0</accession>
<evidence type="ECO:0000313" key="1">
    <source>
        <dbReference type="EMBL" id="ACP54985.1"/>
    </source>
</evidence>
<gene>
    <name evidence="1" type="ordered locus">M1627_1087</name>
</gene>
<organism evidence="1 2">
    <name type="scientific">Saccharolobus islandicus (strain M.16.27)</name>
    <name type="common">Sulfolobus islandicus</name>
    <dbReference type="NCBI Taxonomy" id="427318"/>
    <lineage>
        <taxon>Archaea</taxon>
        <taxon>Thermoproteota</taxon>
        <taxon>Thermoprotei</taxon>
        <taxon>Sulfolobales</taxon>
        <taxon>Sulfolobaceae</taxon>
        <taxon>Saccharolobus</taxon>
    </lineage>
</organism>
<evidence type="ECO:0008006" key="3">
    <source>
        <dbReference type="Google" id="ProtNLM"/>
    </source>
</evidence>
<name>C3N4R0_SACI3</name>
<dbReference type="KEGG" id="sim:M1627_1087"/>